<dbReference type="GO" id="GO:0008829">
    <property type="term" value="F:dCTP deaminase activity"/>
    <property type="evidence" value="ECO:0007669"/>
    <property type="project" value="InterPro"/>
</dbReference>
<dbReference type="GO" id="GO:0006229">
    <property type="term" value="P:dUTP biosynthetic process"/>
    <property type="evidence" value="ECO:0007669"/>
    <property type="project" value="InterPro"/>
</dbReference>
<dbReference type="Gene3D" id="2.70.40.10">
    <property type="match status" value="1"/>
</dbReference>
<evidence type="ECO:0000256" key="2">
    <source>
        <dbReference type="ARBA" id="ARBA00023080"/>
    </source>
</evidence>
<keyword evidence="1" id="KW-0378">Hydrolase</keyword>
<protein>
    <submittedName>
        <fullName evidence="3">Uncharacterized protein</fullName>
    </submittedName>
</protein>
<organism evidence="3 4">
    <name type="scientific">Candidatus Uhrbacteria bacterium GW2011_GWC2_53_7</name>
    <dbReference type="NCBI Taxonomy" id="1618986"/>
    <lineage>
        <taxon>Bacteria</taxon>
        <taxon>Candidatus Uhriibacteriota</taxon>
    </lineage>
</organism>
<dbReference type="EMBL" id="LCRN01000024">
    <property type="protein sequence ID" value="KKW36472.1"/>
    <property type="molecule type" value="Genomic_DNA"/>
</dbReference>
<keyword evidence="2" id="KW-0546">Nucleotide metabolism</keyword>
<gene>
    <name evidence="3" type="ORF">UY82_C0024G0021</name>
</gene>
<evidence type="ECO:0000256" key="1">
    <source>
        <dbReference type="ARBA" id="ARBA00022801"/>
    </source>
</evidence>
<evidence type="ECO:0000313" key="3">
    <source>
        <dbReference type="EMBL" id="KKW36472.1"/>
    </source>
</evidence>
<dbReference type="InterPro" id="IPR011962">
    <property type="entry name" value="dCTP_deaminase"/>
</dbReference>
<accession>A0A0G2A6D3</accession>
<proteinExistence type="predicted"/>
<name>A0A0G2A6D3_9BACT</name>
<dbReference type="CDD" id="cd07557">
    <property type="entry name" value="trimeric_dUTPase"/>
    <property type="match status" value="1"/>
</dbReference>
<evidence type="ECO:0000313" key="4">
    <source>
        <dbReference type="Proteomes" id="UP000033865"/>
    </source>
</evidence>
<comment type="caution">
    <text evidence="3">The sequence shown here is derived from an EMBL/GenBank/DDBJ whole genome shotgun (WGS) entry which is preliminary data.</text>
</comment>
<dbReference type="InterPro" id="IPR033704">
    <property type="entry name" value="dUTPase_trimeric"/>
</dbReference>
<sequence>MSTKITQEVIFGSAPPTGYSLLPLLNCARMILTRKEILEELHSGAIRFTPAIDGFQLQPHAVDLRLGYKFLIPKNWRAHETHGRQAIKTSIDESEAHKEQYDEIVLKPGQYFELTPNEFVIGTSLEHVELSSPNLMALLFPRTSTNRRGINLSLSGIIDAHYKGNLIFPMKNEAGNQVIRMYPGERVCQVIFERLASPITPEEAKRHGLTQAKYSESDEIYKLDKEEERKMIIEGRLDEMKTRFPISNT</sequence>
<dbReference type="AlphaFoldDB" id="A0A0G2A6D3"/>
<dbReference type="Proteomes" id="UP000033865">
    <property type="component" value="Unassembled WGS sequence"/>
</dbReference>
<reference evidence="3 4" key="1">
    <citation type="journal article" date="2015" name="Nature">
        <title>rRNA introns, odd ribosomes, and small enigmatic genomes across a large radiation of phyla.</title>
        <authorList>
            <person name="Brown C.T."/>
            <person name="Hug L.A."/>
            <person name="Thomas B.C."/>
            <person name="Sharon I."/>
            <person name="Castelle C.J."/>
            <person name="Singh A."/>
            <person name="Wilkins M.J."/>
            <person name="Williams K.H."/>
            <person name="Banfield J.F."/>
        </authorList>
    </citation>
    <scope>NUCLEOTIDE SEQUENCE [LARGE SCALE GENOMIC DNA]</scope>
</reference>
<dbReference type="PANTHER" id="PTHR42680:SF3">
    <property type="entry name" value="DCTP DEAMINASE"/>
    <property type="match status" value="1"/>
</dbReference>
<dbReference type="Pfam" id="PF22769">
    <property type="entry name" value="DCD"/>
    <property type="match status" value="1"/>
</dbReference>
<dbReference type="SUPFAM" id="SSF51283">
    <property type="entry name" value="dUTPase-like"/>
    <property type="match status" value="1"/>
</dbReference>
<dbReference type="PANTHER" id="PTHR42680">
    <property type="entry name" value="DCTP DEAMINASE"/>
    <property type="match status" value="1"/>
</dbReference>
<dbReference type="InterPro" id="IPR036157">
    <property type="entry name" value="dUTPase-like_sf"/>
</dbReference>